<evidence type="ECO:0000313" key="6">
    <source>
        <dbReference type="EMBL" id="CAB4536383.1"/>
    </source>
</evidence>
<dbReference type="GO" id="GO:0031460">
    <property type="term" value="P:glycine betaine transport"/>
    <property type="evidence" value="ECO:0007669"/>
    <property type="project" value="InterPro"/>
</dbReference>
<dbReference type="PANTHER" id="PTHR43869:SF1">
    <property type="entry name" value="GLYCINE BETAINE_PROLINE BETAINE TRANSPORT SYSTEM ATP-BINDING PROTEIN PROV"/>
    <property type="match status" value="1"/>
</dbReference>
<dbReference type="InterPro" id="IPR051921">
    <property type="entry name" value="ABC_osmolyte_uptake_ATP-bind"/>
</dbReference>
<dbReference type="InterPro" id="IPR003439">
    <property type="entry name" value="ABC_transporter-like_ATP-bd"/>
</dbReference>
<dbReference type="PANTHER" id="PTHR43869">
    <property type="entry name" value="GLYCINE BETAINE/PROLINE BETAINE TRANSPORT SYSTEM ATP-BINDING PROTEIN PROV"/>
    <property type="match status" value="1"/>
</dbReference>
<evidence type="ECO:0000259" key="5">
    <source>
        <dbReference type="PROSITE" id="PS50893"/>
    </source>
</evidence>
<dbReference type="InterPro" id="IPR005892">
    <property type="entry name" value="Gly-betaine_transp_ATP-bd"/>
</dbReference>
<evidence type="ECO:0000256" key="4">
    <source>
        <dbReference type="ARBA" id="ARBA00022840"/>
    </source>
</evidence>
<keyword evidence="2" id="KW-0813">Transport</keyword>
<dbReference type="SMART" id="SM00382">
    <property type="entry name" value="AAA"/>
    <property type="match status" value="1"/>
</dbReference>
<evidence type="ECO:0000256" key="3">
    <source>
        <dbReference type="ARBA" id="ARBA00022741"/>
    </source>
</evidence>
<dbReference type="Gene3D" id="3.40.50.300">
    <property type="entry name" value="P-loop containing nucleotide triphosphate hydrolases"/>
    <property type="match status" value="1"/>
</dbReference>
<name>A0A6J6BDB4_9ZZZZ</name>
<dbReference type="NCBIfam" id="TIGR01186">
    <property type="entry name" value="proV"/>
    <property type="match status" value="1"/>
</dbReference>
<comment type="similarity">
    <text evidence="1">Belongs to the ABC transporter superfamily.</text>
</comment>
<feature type="domain" description="ABC transporter" evidence="5">
    <location>
        <begin position="45"/>
        <end position="281"/>
    </location>
</feature>
<dbReference type="CDD" id="cd03294">
    <property type="entry name" value="ABC_Pro_Gly_Betaine"/>
    <property type="match status" value="1"/>
</dbReference>
<accession>A0A6J6BDB4</accession>
<evidence type="ECO:0000256" key="2">
    <source>
        <dbReference type="ARBA" id="ARBA00022448"/>
    </source>
</evidence>
<dbReference type="PROSITE" id="PS00211">
    <property type="entry name" value="ABC_TRANSPORTER_1"/>
    <property type="match status" value="1"/>
</dbReference>
<dbReference type="PROSITE" id="PS50893">
    <property type="entry name" value="ABC_TRANSPORTER_2"/>
    <property type="match status" value="1"/>
</dbReference>
<dbReference type="GO" id="GO:0005524">
    <property type="term" value="F:ATP binding"/>
    <property type="evidence" value="ECO:0007669"/>
    <property type="project" value="UniProtKB-KW"/>
</dbReference>
<dbReference type="FunFam" id="3.40.50.300:FF:000201">
    <property type="entry name" value="Glycine betaine/L-proline ABC transporter ATP-binding protein"/>
    <property type="match status" value="1"/>
</dbReference>
<gene>
    <name evidence="6" type="ORF">UFOPK1493_00018</name>
</gene>
<protein>
    <submittedName>
        <fullName evidence="6">Unannotated protein</fullName>
    </submittedName>
</protein>
<dbReference type="InterPro" id="IPR017871">
    <property type="entry name" value="ABC_transporter-like_CS"/>
</dbReference>
<dbReference type="EMBL" id="CAEZSR010000001">
    <property type="protein sequence ID" value="CAB4536383.1"/>
    <property type="molecule type" value="Genomic_DNA"/>
</dbReference>
<dbReference type="SUPFAM" id="SSF52540">
    <property type="entry name" value="P-loop containing nucleoside triphosphate hydrolases"/>
    <property type="match status" value="1"/>
</dbReference>
<sequence>MSTEIRSADRPTRPASEVPVIEVRDLWKVFGSRADEAVARSREGASRADVLASTGCTIGVRDVGFSVARGETFVVMGLSGSGKSTLVRCLSRLVEPTSGQVRVDGEDLLAMDAQQLREVRRTKMSMVFQHFGLFPHRRVIDNVAYGLEVQRRPKRDRRDHAMSVLEKVGLRDWAMHYPRQLSGGMQQRVGLARALALDPDLLFFDEPFSALDPLIRRDMQDELVRLQREEQRTIVFITHDFAEAIRLGDRIAIMKDGEFDQIGTPEELVLHPATDYVREFVTDVPRERVLTARSVATAAPTGSRHTVSQHALVADVLPGLLTDDGPVDVVDDDGHVIGGVDRARVAEVLGQVRR</sequence>
<dbReference type="InterPro" id="IPR003593">
    <property type="entry name" value="AAA+_ATPase"/>
</dbReference>
<organism evidence="6">
    <name type="scientific">freshwater metagenome</name>
    <dbReference type="NCBI Taxonomy" id="449393"/>
    <lineage>
        <taxon>unclassified sequences</taxon>
        <taxon>metagenomes</taxon>
        <taxon>ecological metagenomes</taxon>
    </lineage>
</organism>
<dbReference type="InterPro" id="IPR027417">
    <property type="entry name" value="P-loop_NTPase"/>
</dbReference>
<dbReference type="GO" id="GO:0006950">
    <property type="term" value="P:response to stress"/>
    <property type="evidence" value="ECO:0007669"/>
    <property type="project" value="UniProtKB-ARBA"/>
</dbReference>
<keyword evidence="4" id="KW-0067">ATP-binding</keyword>
<dbReference type="AlphaFoldDB" id="A0A6J6BDB4"/>
<dbReference type="Pfam" id="PF00005">
    <property type="entry name" value="ABC_tran"/>
    <property type="match status" value="1"/>
</dbReference>
<dbReference type="GO" id="GO:0016887">
    <property type="term" value="F:ATP hydrolysis activity"/>
    <property type="evidence" value="ECO:0007669"/>
    <property type="project" value="InterPro"/>
</dbReference>
<proteinExistence type="inferred from homology"/>
<dbReference type="GO" id="GO:0016020">
    <property type="term" value="C:membrane"/>
    <property type="evidence" value="ECO:0007669"/>
    <property type="project" value="InterPro"/>
</dbReference>
<keyword evidence="3" id="KW-0547">Nucleotide-binding</keyword>
<reference evidence="6" key="1">
    <citation type="submission" date="2020-05" db="EMBL/GenBank/DDBJ databases">
        <authorList>
            <person name="Chiriac C."/>
            <person name="Salcher M."/>
            <person name="Ghai R."/>
            <person name="Kavagutti S V."/>
        </authorList>
    </citation>
    <scope>NUCLEOTIDE SEQUENCE</scope>
</reference>
<evidence type="ECO:0000256" key="1">
    <source>
        <dbReference type="ARBA" id="ARBA00005417"/>
    </source>
</evidence>